<dbReference type="EMBL" id="KV441390">
    <property type="protein sequence ID" value="OAF60905.1"/>
    <property type="molecule type" value="Genomic_DNA"/>
</dbReference>
<evidence type="ECO:0000256" key="3">
    <source>
        <dbReference type="ARBA" id="ARBA00023136"/>
    </source>
</evidence>
<evidence type="ECO:0000313" key="5">
    <source>
        <dbReference type="EMBL" id="OAF60905.1"/>
    </source>
</evidence>
<dbReference type="AlphaFoldDB" id="A0A177AFM0"/>
<dbReference type="GeneID" id="36285587"/>
<dbReference type="Pfam" id="PF11022">
    <property type="entry name" value="ATP19"/>
    <property type="match status" value="1"/>
</dbReference>
<reference evidence="5" key="1">
    <citation type="submission" date="2016-03" db="EMBL/GenBank/DDBJ databases">
        <title>Updated assembly of Pseudogymnoascus destructans, the fungus causing white-nose syndrome of bats.</title>
        <authorList>
            <person name="Palmer J.M."/>
            <person name="Drees K.P."/>
            <person name="Foster J.T."/>
            <person name="Lindner D.L."/>
        </authorList>
    </citation>
    <scope>NUCLEOTIDE SEQUENCE [LARGE SCALE GENOMIC DNA]</scope>
    <source>
        <strain evidence="5">20631-21</strain>
    </source>
</reference>
<evidence type="ECO:0008006" key="6">
    <source>
        <dbReference type="Google" id="ProtNLM"/>
    </source>
</evidence>
<proteinExistence type="predicted"/>
<evidence type="ECO:0000256" key="1">
    <source>
        <dbReference type="ARBA" id="ARBA00004325"/>
    </source>
</evidence>
<name>A0A177AFM0_9PEZI</name>
<accession>A0A177AFM0</accession>
<dbReference type="Proteomes" id="UP000077154">
    <property type="component" value="Unassembled WGS sequence"/>
</dbReference>
<keyword evidence="4" id="KW-0812">Transmembrane</keyword>
<dbReference type="InterPro" id="IPR021278">
    <property type="entry name" value="ATP19"/>
</dbReference>
<keyword evidence="3 4" id="KW-0472">Membrane</keyword>
<dbReference type="eggNOG" id="ENOG502SCBN">
    <property type="taxonomic scope" value="Eukaryota"/>
</dbReference>
<dbReference type="RefSeq" id="XP_024326186.1">
    <property type="nucleotide sequence ID" value="XM_024466167.1"/>
</dbReference>
<evidence type="ECO:0000256" key="2">
    <source>
        <dbReference type="ARBA" id="ARBA00023128"/>
    </source>
</evidence>
<dbReference type="PANTHER" id="PTHR28074">
    <property type="entry name" value="ATP SYNTHASE SUBUNIT K, MITOCHONDRIAL"/>
    <property type="match status" value="1"/>
</dbReference>
<feature type="transmembrane region" description="Helical" evidence="4">
    <location>
        <begin position="12"/>
        <end position="32"/>
    </location>
</feature>
<evidence type="ECO:0000256" key="4">
    <source>
        <dbReference type="SAM" id="Phobius"/>
    </source>
</evidence>
<dbReference type="VEuPathDB" id="FungiDB:GMDG_07356"/>
<sequence length="74" mass="7998">MVVMYNIAGRQIASHWLSIATLSITFGGAALAMGGKKVEKTTTPPLNAKNNDEEKFIKDFLADIDSSEKKGQKA</sequence>
<keyword evidence="2" id="KW-0496">Mitochondrion</keyword>
<dbReference type="PANTHER" id="PTHR28074:SF1">
    <property type="entry name" value="ATP SYNTHASE SUBUNIT K, MITOCHONDRIAL"/>
    <property type="match status" value="1"/>
</dbReference>
<dbReference type="GO" id="GO:0031966">
    <property type="term" value="C:mitochondrial membrane"/>
    <property type="evidence" value="ECO:0007669"/>
    <property type="project" value="UniProtKB-SubCell"/>
</dbReference>
<protein>
    <recommendedName>
        <fullName evidence="6">ATP synthase subunit K, mitochondrial</fullName>
    </recommendedName>
</protein>
<organism evidence="5">
    <name type="scientific">Pseudogymnoascus destructans</name>
    <dbReference type="NCBI Taxonomy" id="655981"/>
    <lineage>
        <taxon>Eukaryota</taxon>
        <taxon>Fungi</taxon>
        <taxon>Dikarya</taxon>
        <taxon>Ascomycota</taxon>
        <taxon>Pezizomycotina</taxon>
        <taxon>Leotiomycetes</taxon>
        <taxon>Thelebolales</taxon>
        <taxon>Thelebolaceae</taxon>
        <taxon>Pseudogymnoascus</taxon>
    </lineage>
</organism>
<keyword evidence="4" id="KW-1133">Transmembrane helix</keyword>
<dbReference type="OrthoDB" id="2094445at2759"/>
<gene>
    <name evidence="5" type="ORF">VC83_02506</name>
</gene>
<comment type="subcellular location">
    <subcellularLocation>
        <location evidence="1">Mitochondrion membrane</location>
    </subcellularLocation>
</comment>
<dbReference type="GO" id="GO:0015986">
    <property type="term" value="P:proton motive force-driven ATP synthesis"/>
    <property type="evidence" value="ECO:0007669"/>
    <property type="project" value="TreeGrafter"/>
</dbReference>